<name>A0A7R9NWW6_9NEOP</name>
<gene>
    <name evidence="2" type="ORF">TTEB3V08_LOCUS7244</name>
</gene>
<dbReference type="AlphaFoldDB" id="A0A7R9NWW6"/>
<organism evidence="2">
    <name type="scientific">Timema tahoe</name>
    <dbReference type="NCBI Taxonomy" id="61484"/>
    <lineage>
        <taxon>Eukaryota</taxon>
        <taxon>Metazoa</taxon>
        <taxon>Ecdysozoa</taxon>
        <taxon>Arthropoda</taxon>
        <taxon>Hexapoda</taxon>
        <taxon>Insecta</taxon>
        <taxon>Pterygota</taxon>
        <taxon>Neoptera</taxon>
        <taxon>Polyneoptera</taxon>
        <taxon>Phasmatodea</taxon>
        <taxon>Timematodea</taxon>
        <taxon>Timematoidea</taxon>
        <taxon>Timematidae</taxon>
        <taxon>Timema</taxon>
    </lineage>
</organism>
<evidence type="ECO:0000259" key="1">
    <source>
        <dbReference type="Pfam" id="PF22936"/>
    </source>
</evidence>
<accession>A0A7R9NWW6</accession>
<sequence length="954" mass="105690">MRPFHERGNKSDLKIEENHLKEICIARIKEMLERQATILQRRNQRGSMRSLDSKRKNNHGIWRGVRLLDSSVGVAGLTSNSEGHQSVFMLYPVNMFQSGLVKLDRNLWCTLVKVGLNPSRNQVRCGRETGHWPTSLEQGLAIWLGVRGLIDWPTSLEQGLASWLGVIGLIDWPTSLEQGLASWLGVIGLIDWPTSLEQGLASWLGVIGLIDWPTSLEQGLASWLGVIGLIDWPTSLEQGLASWLGVIGLIDWPTSLEQGLASWLGVIGLIDWPTSLEQGLACWLGVIGLIDWPTSLEQGLAIWLGVRGLIDWPTSLEQGLAIWLGVRGLIDWPTSLEQGLAIWLGVRGLIDWPTSLEQGLAIWLGVRGLIDWPTSLEQGLAIWLGVRGLIDWPTSLEQGLAIWLGVRGLIDWPTSLEQGLASWLRVIWLIDWPTSLEQGLACWLRMIGLGQGNSEELEEGRGKVQMEEGEIDPVIPPPLNMVLLKDETKTHNDPVLPYDTNPCYMTMLSRAEIMEPAATRENITRINNTTKTADEQMAELFDSLRNLEESRKSYILSPRSEQNVIQGEIRKRSLCAQPTQSDDVWCVDSGATTHICRDKSNFSELTPTINQIRLADNSTTDIKGIGTAVMNVLNGKGHIEIVLRVSHSSLMSSDGMKPRMIKLVLKMFCKPLTPLFLVIQCVLQQVQFKVSDISLDQTMVCDDVPSGPHKMNVQFQNISINTHFIPSYPFLSTNKGLTAWLMTSTDSPVKPRSLSAQSSSCRSWSRASASTSSVVPLRNFVRRRNATALVDMMACALVHDSSECCLPKIILRAISGRFASDLGYSRAYSVIGKPPPVHPTEIRTSISPSSAVGLNTTSTLANYATEAGWLINETGLRKESVLSPLLFIMIMNETMKEAKKSETVLLTRGARRGRGIITESGSSGAFQVKITRLDTEISKRIQKVTAFTESNVEQ</sequence>
<proteinExistence type="predicted"/>
<evidence type="ECO:0000313" key="2">
    <source>
        <dbReference type="EMBL" id="CAD7459284.1"/>
    </source>
</evidence>
<feature type="domain" description="Retrovirus-related Pol polyprotein from transposon TNT 1-94-like beta-barrel" evidence="1">
    <location>
        <begin position="585"/>
        <end position="641"/>
    </location>
</feature>
<protein>
    <recommendedName>
        <fullName evidence="1">Retrovirus-related Pol polyprotein from transposon TNT 1-94-like beta-barrel domain-containing protein</fullName>
    </recommendedName>
</protein>
<reference evidence="2" key="1">
    <citation type="submission" date="2020-11" db="EMBL/GenBank/DDBJ databases">
        <authorList>
            <person name="Tran Van P."/>
        </authorList>
    </citation>
    <scope>NUCLEOTIDE SEQUENCE</scope>
</reference>
<dbReference type="EMBL" id="OE002764">
    <property type="protein sequence ID" value="CAD7459284.1"/>
    <property type="molecule type" value="Genomic_DNA"/>
</dbReference>
<dbReference type="Pfam" id="PF22936">
    <property type="entry name" value="Pol_BBD"/>
    <property type="match status" value="1"/>
</dbReference>
<dbReference type="InterPro" id="IPR054722">
    <property type="entry name" value="PolX-like_BBD"/>
</dbReference>